<evidence type="ECO:0000259" key="1">
    <source>
        <dbReference type="Pfam" id="PF13480"/>
    </source>
</evidence>
<reference evidence="3" key="1">
    <citation type="journal article" date="2019" name="Int. J. Syst. Evol. Microbiol.">
        <title>The Global Catalogue of Microorganisms (GCM) 10K type strain sequencing project: providing services to taxonomists for standard genome sequencing and annotation.</title>
        <authorList>
            <consortium name="The Broad Institute Genomics Platform"/>
            <consortium name="The Broad Institute Genome Sequencing Center for Infectious Disease"/>
            <person name="Wu L."/>
            <person name="Ma J."/>
        </authorList>
    </citation>
    <scope>NUCLEOTIDE SEQUENCE [LARGE SCALE GENOMIC DNA]</scope>
    <source>
        <strain evidence="3">KCTC 42805</strain>
    </source>
</reference>
<proteinExistence type="predicted"/>
<sequence length="316" mass="35869">MTQYRILHQQHPSADAIPAYFERGFFFNEETHLRQQHNGCFHLITAVNCSTRLAEARCAFFVQSTEAVSPTAAPFGSIEFAESLPDSVLNKFVQTLTQTATATGAIILRLINYPHCYAPQQANRLIKLLVQQGFNLTRSYANAYLPVTSTPYDEVLIAAERRRLRKCQQAGFVFRQWMDPDIDAVISFISDILHARNYPLSISTARLADLLKRFPDEFRVFVVNHGLVITALSVVVRVREDILYNFLPASNPDYNTFSPMVMLVNGLYTYCQQQGIRLLDLGVSLDGNHQPKPSLMRFKRNLGAQESSKLTFEKQL</sequence>
<dbReference type="EC" id="2.3.1.-" evidence="2"/>
<evidence type="ECO:0000313" key="3">
    <source>
        <dbReference type="Proteomes" id="UP001597469"/>
    </source>
</evidence>
<name>A0ABW5M1F1_9BACT</name>
<feature type="domain" description="BioF2-like acetyltransferase" evidence="1">
    <location>
        <begin position="161"/>
        <end position="284"/>
    </location>
</feature>
<keyword evidence="2" id="KW-0808">Transferase</keyword>
<dbReference type="Proteomes" id="UP001597469">
    <property type="component" value="Unassembled WGS sequence"/>
</dbReference>
<gene>
    <name evidence="2" type="ORF">ACFSUS_04750</name>
</gene>
<accession>A0ABW5M1F1</accession>
<dbReference type="Pfam" id="PF13480">
    <property type="entry name" value="Acetyltransf_6"/>
    <property type="match status" value="1"/>
</dbReference>
<dbReference type="Gene3D" id="3.40.630.30">
    <property type="match status" value="1"/>
</dbReference>
<comment type="caution">
    <text evidence="2">The sequence shown here is derived from an EMBL/GenBank/DDBJ whole genome shotgun (WGS) entry which is preliminary data.</text>
</comment>
<dbReference type="InterPro" id="IPR016181">
    <property type="entry name" value="Acyl_CoA_acyltransferase"/>
</dbReference>
<dbReference type="EMBL" id="JBHULN010000002">
    <property type="protein sequence ID" value="MFD2569931.1"/>
    <property type="molecule type" value="Genomic_DNA"/>
</dbReference>
<dbReference type="InterPro" id="IPR038740">
    <property type="entry name" value="BioF2-like_GNAT_dom"/>
</dbReference>
<protein>
    <submittedName>
        <fullName evidence="2">GNAT family N-acetyltransferase</fullName>
        <ecNumber evidence="2">2.3.1.-</ecNumber>
    </submittedName>
</protein>
<evidence type="ECO:0000313" key="2">
    <source>
        <dbReference type="EMBL" id="MFD2569931.1"/>
    </source>
</evidence>
<dbReference type="SUPFAM" id="SSF55729">
    <property type="entry name" value="Acyl-CoA N-acyltransferases (Nat)"/>
    <property type="match status" value="1"/>
</dbReference>
<dbReference type="RefSeq" id="WP_381519810.1">
    <property type="nucleotide sequence ID" value="NZ_JBHULN010000002.1"/>
</dbReference>
<keyword evidence="2" id="KW-0012">Acyltransferase</keyword>
<keyword evidence="3" id="KW-1185">Reference proteome</keyword>
<dbReference type="GO" id="GO:0016746">
    <property type="term" value="F:acyltransferase activity"/>
    <property type="evidence" value="ECO:0007669"/>
    <property type="project" value="UniProtKB-KW"/>
</dbReference>
<organism evidence="2 3">
    <name type="scientific">Spirosoma soli</name>
    <dbReference type="NCBI Taxonomy" id="1770529"/>
    <lineage>
        <taxon>Bacteria</taxon>
        <taxon>Pseudomonadati</taxon>
        <taxon>Bacteroidota</taxon>
        <taxon>Cytophagia</taxon>
        <taxon>Cytophagales</taxon>
        <taxon>Cytophagaceae</taxon>
        <taxon>Spirosoma</taxon>
    </lineage>
</organism>